<organism evidence="7 8">
    <name type="scientific">Clohesyomyces aquaticus</name>
    <dbReference type="NCBI Taxonomy" id="1231657"/>
    <lineage>
        <taxon>Eukaryota</taxon>
        <taxon>Fungi</taxon>
        <taxon>Dikarya</taxon>
        <taxon>Ascomycota</taxon>
        <taxon>Pezizomycotina</taxon>
        <taxon>Dothideomycetes</taxon>
        <taxon>Pleosporomycetidae</taxon>
        <taxon>Pleosporales</taxon>
        <taxon>Lindgomycetaceae</taxon>
        <taxon>Clohesyomyces</taxon>
    </lineage>
</organism>
<evidence type="ECO:0000313" key="7">
    <source>
        <dbReference type="EMBL" id="ORY11979.1"/>
    </source>
</evidence>
<dbReference type="InterPro" id="IPR036188">
    <property type="entry name" value="FAD/NAD-bd_sf"/>
</dbReference>
<dbReference type="PANTHER" id="PTHR10961">
    <property type="entry name" value="PEROXISOMAL SARCOSINE OXIDASE"/>
    <property type="match status" value="1"/>
</dbReference>
<dbReference type="InterPro" id="IPR045170">
    <property type="entry name" value="MTOX"/>
</dbReference>
<dbReference type="SUPFAM" id="SSF51905">
    <property type="entry name" value="FAD/NAD(P)-binding domain"/>
    <property type="match status" value="1"/>
</dbReference>
<protein>
    <submittedName>
        <fullName evidence="7">FAD dependent oxidoreductase</fullName>
    </submittedName>
</protein>
<reference evidence="7 8" key="1">
    <citation type="submission" date="2016-07" db="EMBL/GenBank/DDBJ databases">
        <title>Pervasive Adenine N6-methylation of Active Genes in Fungi.</title>
        <authorList>
            <consortium name="DOE Joint Genome Institute"/>
            <person name="Mondo S.J."/>
            <person name="Dannebaum R.O."/>
            <person name="Kuo R.C."/>
            <person name="Labutti K."/>
            <person name="Haridas S."/>
            <person name="Kuo A."/>
            <person name="Salamov A."/>
            <person name="Ahrendt S.R."/>
            <person name="Lipzen A."/>
            <person name="Sullivan W."/>
            <person name="Andreopoulos W.B."/>
            <person name="Clum A."/>
            <person name="Lindquist E."/>
            <person name="Daum C."/>
            <person name="Ramamoorthy G.K."/>
            <person name="Gryganskyi A."/>
            <person name="Culley D."/>
            <person name="Magnuson J.K."/>
            <person name="James T.Y."/>
            <person name="O'Malley M.A."/>
            <person name="Stajich J.E."/>
            <person name="Spatafora J.W."/>
            <person name="Visel A."/>
            <person name="Grigoriev I.V."/>
        </authorList>
    </citation>
    <scope>NUCLEOTIDE SEQUENCE [LARGE SCALE GENOMIC DNA]</scope>
    <source>
        <strain evidence="7 8">CBS 115471</strain>
    </source>
</reference>
<dbReference type="STRING" id="1231657.A0A1Y1ZP11"/>
<sequence>MEQAADKSSILVIGAGTWGCSIALQLARRGYTEITVLDGCSFPSPIAAGNDLNKIAEEANDPSDTDSDEDYFWNRVHQIAMDAWKNDPLYKPFYQETGFIMAAVGNDAYKHCLQYAEGEKAKLKPLNNAVDFRSTMPEEVLTGSFPGWRGFLKDTGAGWVFASGSLRAMQAEAVRLGVEFVTGRSEGKVAGLLYSSSNDTVLGARTADSTEHRAAWTILAAGANSDLLLDFKKQLRPTAWTLAHLPLSPEEAKKYRNLPVLYGVDRGFFIEPDTEKPEIKICDEHPGYCNFIEVNGELRSVPFAREQIPTQAETRMRQLLSETMPQFKHREFNFARICWDADTVDRRFLIDRHPDLRNMIVAAGGSGHGFMTSPAVGVMVVDTLEGTVGKRLRKMLKWRPEISVNRDWWDTQGRYGADGRVMDLQKVTEWSSIGKVK</sequence>
<gene>
    <name evidence="7" type="ORF">BCR34DRAFT_513010</name>
</gene>
<comment type="similarity">
    <text evidence="2">Belongs to the MSOX/MTOX family.</text>
</comment>
<evidence type="ECO:0000259" key="6">
    <source>
        <dbReference type="Pfam" id="PF01266"/>
    </source>
</evidence>
<evidence type="ECO:0000256" key="5">
    <source>
        <dbReference type="ARBA" id="ARBA00023002"/>
    </source>
</evidence>
<keyword evidence="3" id="KW-0285">Flavoprotein</keyword>
<dbReference type="Gene3D" id="3.50.50.60">
    <property type="entry name" value="FAD/NAD(P)-binding domain"/>
    <property type="match status" value="1"/>
</dbReference>
<comment type="caution">
    <text evidence="7">The sequence shown here is derived from an EMBL/GenBank/DDBJ whole genome shotgun (WGS) entry which is preliminary data.</text>
</comment>
<keyword evidence="4" id="KW-0274">FAD</keyword>
<feature type="domain" description="FAD dependent oxidoreductase" evidence="6">
    <location>
        <begin position="10"/>
        <end position="382"/>
    </location>
</feature>
<dbReference type="PANTHER" id="PTHR10961:SF24">
    <property type="entry name" value="HYPOTHETICAL FRUCTOSYL AMINE:OXYGEN OXIDOREDUCTASE (EUROFUNG)"/>
    <property type="match status" value="1"/>
</dbReference>
<name>A0A1Y1ZP11_9PLEO</name>
<evidence type="ECO:0000256" key="3">
    <source>
        <dbReference type="ARBA" id="ARBA00022630"/>
    </source>
</evidence>
<evidence type="ECO:0000256" key="1">
    <source>
        <dbReference type="ARBA" id="ARBA00001974"/>
    </source>
</evidence>
<evidence type="ECO:0000256" key="4">
    <source>
        <dbReference type="ARBA" id="ARBA00022827"/>
    </source>
</evidence>
<dbReference type="InterPro" id="IPR006076">
    <property type="entry name" value="FAD-dep_OxRdtase"/>
</dbReference>
<accession>A0A1Y1ZP11</accession>
<evidence type="ECO:0000313" key="8">
    <source>
        <dbReference type="Proteomes" id="UP000193144"/>
    </source>
</evidence>
<comment type="cofactor">
    <cofactor evidence="1">
        <name>FAD</name>
        <dbReference type="ChEBI" id="CHEBI:57692"/>
    </cofactor>
</comment>
<dbReference type="Pfam" id="PF01266">
    <property type="entry name" value="DAO"/>
    <property type="match status" value="1"/>
</dbReference>
<keyword evidence="8" id="KW-1185">Reference proteome</keyword>
<evidence type="ECO:0000256" key="2">
    <source>
        <dbReference type="ARBA" id="ARBA00010989"/>
    </source>
</evidence>
<keyword evidence="5" id="KW-0560">Oxidoreductase</keyword>
<dbReference type="EMBL" id="MCFA01000055">
    <property type="protein sequence ID" value="ORY11979.1"/>
    <property type="molecule type" value="Genomic_DNA"/>
</dbReference>
<dbReference type="GO" id="GO:0008115">
    <property type="term" value="F:sarcosine oxidase activity"/>
    <property type="evidence" value="ECO:0007669"/>
    <property type="project" value="TreeGrafter"/>
</dbReference>
<dbReference type="Gene3D" id="3.30.9.10">
    <property type="entry name" value="D-Amino Acid Oxidase, subunit A, domain 2"/>
    <property type="match status" value="1"/>
</dbReference>
<dbReference type="Proteomes" id="UP000193144">
    <property type="component" value="Unassembled WGS sequence"/>
</dbReference>
<dbReference type="AlphaFoldDB" id="A0A1Y1ZP11"/>
<dbReference type="GO" id="GO:0050660">
    <property type="term" value="F:flavin adenine dinucleotide binding"/>
    <property type="evidence" value="ECO:0007669"/>
    <property type="project" value="InterPro"/>
</dbReference>
<dbReference type="GO" id="GO:0051698">
    <property type="term" value="F:saccharopine oxidase activity"/>
    <property type="evidence" value="ECO:0007669"/>
    <property type="project" value="TreeGrafter"/>
</dbReference>
<proteinExistence type="inferred from homology"/>
<dbReference type="OrthoDB" id="2219495at2759"/>